<dbReference type="GO" id="GO:0043770">
    <property type="term" value="F:demethylmenaquinone methyltransferase activity"/>
    <property type="evidence" value="ECO:0007669"/>
    <property type="project" value="UniProtKB-EC"/>
</dbReference>
<sequence>MQERSSSGRGRRLDGSAAVADSRICETEVVAAYARWAPIYDAVFGAIMDGARRNAVQALPRGTTSVLEVGVGTGISLPLYSAGTRVTGIDLSPHMLEIARKRVAKRRLTNVDGILEMDASAMSFESGSFDAVMAMYVMTVVPDAEAVMAEMRRVVRPGGRVLILSHFASEKGLLAQVGQLLTPLWHLLGWNARITSGSLMDMKGLRFVSRRPAGLSGFYSLLEFEAV</sequence>
<dbReference type="InterPro" id="IPR013216">
    <property type="entry name" value="Methyltransf_11"/>
</dbReference>
<name>A0A2C9DC07_9HYPH</name>
<dbReference type="PANTHER" id="PTHR45036">
    <property type="entry name" value="METHYLTRANSFERASE LIKE 7B"/>
    <property type="match status" value="1"/>
</dbReference>
<keyword evidence="2" id="KW-0808">Transferase</keyword>
<organism evidence="2 3">
    <name type="scientific">Hartmannibacter diazotrophicus</name>
    <dbReference type="NCBI Taxonomy" id="1482074"/>
    <lineage>
        <taxon>Bacteria</taxon>
        <taxon>Pseudomonadati</taxon>
        <taxon>Pseudomonadota</taxon>
        <taxon>Alphaproteobacteria</taxon>
        <taxon>Hyphomicrobiales</taxon>
        <taxon>Pleomorphomonadaceae</taxon>
        <taxon>Hartmannibacter</taxon>
    </lineage>
</organism>
<dbReference type="InterPro" id="IPR029063">
    <property type="entry name" value="SAM-dependent_MTases_sf"/>
</dbReference>
<evidence type="ECO:0000313" key="3">
    <source>
        <dbReference type="Proteomes" id="UP000223606"/>
    </source>
</evidence>
<dbReference type="Proteomes" id="UP000223606">
    <property type="component" value="Chromosome 1"/>
</dbReference>
<dbReference type="Gene3D" id="3.40.50.150">
    <property type="entry name" value="Vaccinia Virus protein VP39"/>
    <property type="match status" value="1"/>
</dbReference>
<reference evidence="3" key="1">
    <citation type="submission" date="2017-09" db="EMBL/GenBank/DDBJ databases">
        <title>Genome sequence of Nannocystis excedens DSM 71.</title>
        <authorList>
            <person name="Blom J."/>
        </authorList>
    </citation>
    <scope>NUCLEOTIDE SEQUENCE [LARGE SCALE GENOMIC DNA]</scope>
    <source>
        <strain evidence="3">type strain: E19</strain>
    </source>
</reference>
<evidence type="ECO:0000259" key="1">
    <source>
        <dbReference type="Pfam" id="PF08241"/>
    </source>
</evidence>
<dbReference type="InterPro" id="IPR052356">
    <property type="entry name" value="Thiol_S-MT"/>
</dbReference>
<dbReference type="EC" id="2.1.1.163" evidence="2"/>
<dbReference type="OrthoDB" id="9777830at2"/>
<dbReference type="GO" id="GO:0008757">
    <property type="term" value="F:S-adenosylmethionine-dependent methyltransferase activity"/>
    <property type="evidence" value="ECO:0007669"/>
    <property type="project" value="InterPro"/>
</dbReference>
<dbReference type="Pfam" id="PF08241">
    <property type="entry name" value="Methyltransf_11"/>
    <property type="match status" value="1"/>
</dbReference>
<keyword evidence="3" id="KW-1185">Reference proteome</keyword>
<dbReference type="EMBL" id="LT960614">
    <property type="protein sequence ID" value="SON57709.1"/>
    <property type="molecule type" value="Genomic_DNA"/>
</dbReference>
<gene>
    <name evidence="2" type="primary">ubiE_1</name>
    <name evidence="2" type="ORF">HDIA_4168</name>
</gene>
<protein>
    <submittedName>
        <fullName evidence="2">Demethylmenaquinone methyltransferase</fullName>
        <ecNumber evidence="2">2.1.1.163</ecNumber>
    </submittedName>
</protein>
<dbReference type="SUPFAM" id="SSF53335">
    <property type="entry name" value="S-adenosyl-L-methionine-dependent methyltransferases"/>
    <property type="match status" value="1"/>
</dbReference>
<dbReference type="CDD" id="cd02440">
    <property type="entry name" value="AdoMet_MTases"/>
    <property type="match status" value="1"/>
</dbReference>
<proteinExistence type="predicted"/>
<feature type="domain" description="Methyltransferase type 11" evidence="1">
    <location>
        <begin position="67"/>
        <end position="163"/>
    </location>
</feature>
<accession>A0A2C9DC07</accession>
<dbReference type="AlphaFoldDB" id="A0A2C9DC07"/>
<dbReference type="GO" id="GO:0032259">
    <property type="term" value="P:methylation"/>
    <property type="evidence" value="ECO:0007669"/>
    <property type="project" value="UniProtKB-KW"/>
</dbReference>
<dbReference type="RefSeq" id="WP_099557921.1">
    <property type="nucleotide sequence ID" value="NZ_LT960614.1"/>
</dbReference>
<keyword evidence="2" id="KW-0489">Methyltransferase</keyword>
<evidence type="ECO:0000313" key="2">
    <source>
        <dbReference type="EMBL" id="SON57709.1"/>
    </source>
</evidence>
<dbReference type="PANTHER" id="PTHR45036:SF1">
    <property type="entry name" value="METHYLTRANSFERASE LIKE 7A"/>
    <property type="match status" value="1"/>
</dbReference>
<dbReference type="KEGG" id="hdi:HDIA_4168"/>